<name>A0A7J7DNI4_TRIWF</name>
<dbReference type="GO" id="GO:0005634">
    <property type="term" value="C:nucleus"/>
    <property type="evidence" value="ECO:0007669"/>
    <property type="project" value="UniProtKB-SubCell"/>
</dbReference>
<dbReference type="Proteomes" id="UP000593562">
    <property type="component" value="Unassembled WGS sequence"/>
</dbReference>
<evidence type="ECO:0000313" key="5">
    <source>
        <dbReference type="Proteomes" id="UP000593562"/>
    </source>
</evidence>
<dbReference type="GO" id="GO:0005768">
    <property type="term" value="C:endosome"/>
    <property type="evidence" value="ECO:0007669"/>
    <property type="project" value="TreeGrafter"/>
</dbReference>
<dbReference type="SUPFAM" id="SSF48371">
    <property type="entry name" value="ARM repeat"/>
    <property type="match status" value="1"/>
</dbReference>
<evidence type="ECO:0000256" key="1">
    <source>
        <dbReference type="ARBA" id="ARBA00004123"/>
    </source>
</evidence>
<dbReference type="OrthoDB" id="18190at2759"/>
<dbReference type="Gene3D" id="1.25.10.10">
    <property type="entry name" value="Leucine-rich Repeat Variant"/>
    <property type="match status" value="1"/>
</dbReference>
<comment type="caution">
    <text evidence="4">The sequence shown here is derived from an EMBL/GenBank/DDBJ whole genome shotgun (WGS) entry which is preliminary data.</text>
</comment>
<dbReference type="InterPro" id="IPR011989">
    <property type="entry name" value="ARM-like"/>
</dbReference>
<dbReference type="PANTHER" id="PTHR20938:SF0">
    <property type="entry name" value="INTEGRATOR COMPLEX SUBUNIT 4"/>
    <property type="match status" value="1"/>
</dbReference>
<gene>
    <name evidence="4" type="ORF">HS088_TW05G00373</name>
</gene>
<dbReference type="PANTHER" id="PTHR20938">
    <property type="entry name" value="INTEGRATOR COMPLEX SUBUNIT 4"/>
    <property type="match status" value="1"/>
</dbReference>
<dbReference type="FunCoup" id="A0A7J7DNI4">
    <property type="interactions" value="386"/>
</dbReference>
<dbReference type="GO" id="GO:0010496">
    <property type="term" value="P:intercellular transport"/>
    <property type="evidence" value="ECO:0007669"/>
    <property type="project" value="TreeGrafter"/>
</dbReference>
<keyword evidence="5" id="KW-1185">Reference proteome</keyword>
<reference evidence="4 5" key="1">
    <citation type="journal article" date="2020" name="Nat. Commun.">
        <title>Genome of Tripterygium wilfordii and identification of cytochrome P450 involved in triptolide biosynthesis.</title>
        <authorList>
            <person name="Tu L."/>
            <person name="Su P."/>
            <person name="Zhang Z."/>
            <person name="Gao L."/>
            <person name="Wang J."/>
            <person name="Hu T."/>
            <person name="Zhou J."/>
            <person name="Zhang Y."/>
            <person name="Zhao Y."/>
            <person name="Liu Y."/>
            <person name="Song Y."/>
            <person name="Tong Y."/>
            <person name="Lu Y."/>
            <person name="Yang J."/>
            <person name="Xu C."/>
            <person name="Jia M."/>
            <person name="Peters R.J."/>
            <person name="Huang L."/>
            <person name="Gao W."/>
        </authorList>
    </citation>
    <scope>NUCLEOTIDE SEQUENCE [LARGE SCALE GENOMIC DNA]</scope>
    <source>
        <strain evidence="5">cv. XIE 37</strain>
        <tissue evidence="4">Leaf</tissue>
    </source>
</reference>
<protein>
    <submittedName>
        <fullName evidence="4">Integrator complex subunit 4 isoform X1</fullName>
    </submittedName>
</protein>
<evidence type="ECO:0000313" key="4">
    <source>
        <dbReference type="EMBL" id="KAF5747646.1"/>
    </source>
</evidence>
<evidence type="ECO:0000256" key="2">
    <source>
        <dbReference type="ARBA" id="ARBA00023242"/>
    </source>
</evidence>
<organism evidence="4 5">
    <name type="scientific">Tripterygium wilfordii</name>
    <name type="common">Thunder God vine</name>
    <dbReference type="NCBI Taxonomy" id="458696"/>
    <lineage>
        <taxon>Eukaryota</taxon>
        <taxon>Viridiplantae</taxon>
        <taxon>Streptophyta</taxon>
        <taxon>Embryophyta</taxon>
        <taxon>Tracheophyta</taxon>
        <taxon>Spermatophyta</taxon>
        <taxon>Magnoliopsida</taxon>
        <taxon>eudicotyledons</taxon>
        <taxon>Gunneridae</taxon>
        <taxon>Pentapetalae</taxon>
        <taxon>rosids</taxon>
        <taxon>fabids</taxon>
        <taxon>Celastrales</taxon>
        <taxon>Celastraceae</taxon>
        <taxon>Tripterygium</taxon>
    </lineage>
</organism>
<accession>A0A7J7DNI4</accession>
<sequence length="948" mass="105838">MQKQFLAACKSSANTDKPLSLQTLASFRSHIINPHTSDTTISVIVETLTRFLQLSCDASALHHTLKLLGDLASCRPNLTSLIFDSVRSKLFSSAESTLLSTYSLAVLASISNLNPNLTIGVDHQFFVSLCFGPCVSARLWLLRNAERFVPRPYVLFPVFLGFTKDPFPYVRKVALDGLVRLCNSGFVFNDQYMVEGCYCRAVELLRDEEACVRAAAVRVIGGWGHILSASCQMENATEWPDAVFVQLCSMVRDMSMEVRVEAFKALGRIGIVSDDLLLQTLSKKVLGKIKENKFLLNCAADWFKISASSAAGAFMHGLEDEFYQVRKSACHSLRTFAIFSSVFASEALNLLMDILNDDSVDVRIEALQTMLHMATCEHLKVQEMHMHMFLGNLVDNSTSIRSTTRKILRLVKLPNYELFKLSVDGLLENLEKYPQDEADVFSVLFYMGQSHGNFVVCIINEIIEEIEPVSDGYDSVRAAAFLVLAISAPLSNEKYLYDIPPRIFSYAVTFLGKISRALCGVTSQKFLLAYLSQCSRYSNSFDVEFKDEETSLSVVQDHIQGHTSTSSSNAVTRALLPMGDETSEVQSQRLLEPTLVADSCLEDHLDKEDQVMKFVNSILAKVKDIWLLVHAGRSLEALRSLRACKEELSTFSSETLGSADALAFTLQYLRMVKLLAKIWEHFLPAMRLSSTGIGELELLFGKLDSFLRGMRCRFIGLSNKEVLHFLEVIVVTYVLRLSKVEICCCLTTRKKLSATISLIESLLKEGSIEPSDFIVEVTNSLHELSTSTSGTSCGPFLFNKLIDLFYLKQLTLSGRLSHVKAELDVPDNCSQKPLSFIPGLPVSIPLDITLCNILSESRLWLKIWSQESIQFVFLDFDILGGGDEMKKFTFVAPFYPTPKAVCFALMVCVGMECLDEDLQLVKCRGGPKHALTYLCPEKEVYLSMVSKD</sequence>
<dbReference type="AlphaFoldDB" id="A0A7J7DNI4"/>
<dbReference type="InParanoid" id="A0A7J7DNI4"/>
<dbReference type="Pfam" id="PF25458">
    <property type="entry name" value="INTS4_C"/>
    <property type="match status" value="1"/>
</dbReference>
<dbReference type="InterPro" id="IPR016024">
    <property type="entry name" value="ARM-type_fold"/>
</dbReference>
<comment type="subcellular location">
    <subcellularLocation>
        <location evidence="1">Nucleus</location>
    </subcellularLocation>
</comment>
<dbReference type="EMBL" id="JAAARO010000005">
    <property type="protein sequence ID" value="KAF5747646.1"/>
    <property type="molecule type" value="Genomic_DNA"/>
</dbReference>
<proteinExistence type="predicted"/>
<feature type="domain" description="Integrator complex subunit 4/Protein SIEL C-terminal Ig-like" evidence="3">
    <location>
        <begin position="825"/>
        <end position="943"/>
    </location>
</feature>
<keyword evidence="2" id="KW-0539">Nucleus</keyword>
<dbReference type="InterPro" id="IPR057412">
    <property type="entry name" value="INTS4_C"/>
</dbReference>
<evidence type="ECO:0000259" key="3">
    <source>
        <dbReference type="Pfam" id="PF25458"/>
    </source>
</evidence>